<dbReference type="Gene3D" id="1.20.1510.10">
    <property type="entry name" value="Cation efflux protein transmembrane domain"/>
    <property type="match status" value="1"/>
</dbReference>
<proteinExistence type="predicted"/>
<feature type="transmembrane region" description="Helical" evidence="6">
    <location>
        <begin position="9"/>
        <end position="31"/>
    </location>
</feature>
<feature type="transmembrane region" description="Helical" evidence="6">
    <location>
        <begin position="159"/>
        <end position="183"/>
    </location>
</feature>
<feature type="transmembrane region" description="Helical" evidence="6">
    <location>
        <begin position="118"/>
        <end position="138"/>
    </location>
</feature>
<evidence type="ECO:0000259" key="7">
    <source>
        <dbReference type="Pfam" id="PF01545"/>
    </source>
</evidence>
<evidence type="ECO:0000313" key="9">
    <source>
        <dbReference type="Proteomes" id="UP000597617"/>
    </source>
</evidence>
<dbReference type="InterPro" id="IPR002524">
    <property type="entry name" value="Cation_efflux"/>
</dbReference>
<dbReference type="SUPFAM" id="SSF160240">
    <property type="entry name" value="Cation efflux protein cytoplasmic domain-like"/>
    <property type="match status" value="1"/>
</dbReference>
<sequence length="321" mass="34409">MAGASSSKIVVYGAIVANLAIAVSKFVAAFFTGSAAMMSEGIHSLVDSGNGMLILFGMNRSARPADAKHPFGYSKEIYFWTVIVAVLIFAVGGGMSLYKGYQYIQNPAPLTDPTWNYWVLGLAIVFESVASTLAYREFRKTQGDFGFWQALRRSKDPAVFAILLEDLAAVVGLFIALAGIYFGHLFNNLYFDGGASMLIGVLLVGMAVFMLGEAKGLLVGEGADDTVLRDLDAIARQDSAVEQLRAPLTMYLGPTDAVLALDISFKGHLTAVEVEEAVERLQTAIKAKHPEFKRIFIEASALTHHGEVAGPGSIQPASTLS</sequence>
<keyword evidence="9" id="KW-1185">Reference proteome</keyword>
<evidence type="ECO:0000256" key="3">
    <source>
        <dbReference type="ARBA" id="ARBA00022692"/>
    </source>
</evidence>
<feature type="transmembrane region" description="Helical" evidence="6">
    <location>
        <begin position="189"/>
        <end position="211"/>
    </location>
</feature>
<dbReference type="RefSeq" id="WP_196283571.1">
    <property type="nucleotide sequence ID" value="NZ_JADQDQ010000010.1"/>
</dbReference>
<reference evidence="8 9" key="1">
    <citation type="submission" date="2020-11" db="EMBL/GenBank/DDBJ databases">
        <authorList>
            <person name="Kim M.K."/>
        </authorList>
    </citation>
    <scope>NUCLEOTIDE SEQUENCE [LARGE SCALE GENOMIC DNA]</scope>
    <source>
        <strain evidence="8 9">BT683</strain>
    </source>
</reference>
<dbReference type="InterPro" id="IPR036837">
    <property type="entry name" value="Cation_efflux_CTD_sf"/>
</dbReference>
<comment type="caution">
    <text evidence="8">The sequence shown here is derived from an EMBL/GenBank/DDBJ whole genome shotgun (WGS) entry which is preliminary data.</text>
</comment>
<feature type="transmembrane region" description="Helical" evidence="6">
    <location>
        <begin position="77"/>
        <end position="98"/>
    </location>
</feature>
<dbReference type="InterPro" id="IPR027469">
    <property type="entry name" value="Cation_efflux_TMD_sf"/>
</dbReference>
<keyword evidence="3 6" id="KW-0812">Transmembrane</keyword>
<feature type="domain" description="Cation efflux protein transmembrane" evidence="7">
    <location>
        <begin position="14"/>
        <end position="214"/>
    </location>
</feature>
<dbReference type="InterPro" id="IPR058533">
    <property type="entry name" value="Cation_efflux_TM"/>
</dbReference>
<gene>
    <name evidence="8" type="ORF">I2I05_17570</name>
</gene>
<keyword evidence="4 6" id="KW-1133">Transmembrane helix</keyword>
<evidence type="ECO:0000256" key="1">
    <source>
        <dbReference type="ARBA" id="ARBA00004141"/>
    </source>
</evidence>
<keyword evidence="2" id="KW-0813">Transport</keyword>
<organism evidence="8 9">
    <name type="scientific">Hymenobacter jeongseonensis</name>
    <dbReference type="NCBI Taxonomy" id="2791027"/>
    <lineage>
        <taxon>Bacteria</taxon>
        <taxon>Pseudomonadati</taxon>
        <taxon>Bacteroidota</taxon>
        <taxon>Cytophagia</taxon>
        <taxon>Cytophagales</taxon>
        <taxon>Hymenobacteraceae</taxon>
        <taxon>Hymenobacter</taxon>
    </lineage>
</organism>
<dbReference type="InterPro" id="IPR040177">
    <property type="entry name" value="SLC30A9"/>
</dbReference>
<name>A0ABS0ILZ7_9BACT</name>
<comment type="subcellular location">
    <subcellularLocation>
        <location evidence="1">Membrane</location>
        <topology evidence="1">Multi-pass membrane protein</topology>
    </subcellularLocation>
</comment>
<evidence type="ECO:0000313" key="8">
    <source>
        <dbReference type="EMBL" id="MBF9239217.1"/>
    </source>
</evidence>
<dbReference type="EMBL" id="JADQDQ010000010">
    <property type="protein sequence ID" value="MBF9239217.1"/>
    <property type="molecule type" value="Genomic_DNA"/>
</dbReference>
<dbReference type="Proteomes" id="UP000597617">
    <property type="component" value="Unassembled WGS sequence"/>
</dbReference>
<dbReference type="NCBIfam" id="TIGR01297">
    <property type="entry name" value="CDF"/>
    <property type="match status" value="1"/>
</dbReference>
<accession>A0ABS0ILZ7</accession>
<evidence type="ECO:0000256" key="5">
    <source>
        <dbReference type="ARBA" id="ARBA00023136"/>
    </source>
</evidence>
<protein>
    <submittedName>
        <fullName evidence="8">Cation transporter</fullName>
    </submittedName>
</protein>
<evidence type="ECO:0000256" key="4">
    <source>
        <dbReference type="ARBA" id="ARBA00022989"/>
    </source>
</evidence>
<keyword evidence="5 6" id="KW-0472">Membrane</keyword>
<dbReference type="Pfam" id="PF01545">
    <property type="entry name" value="Cation_efflux"/>
    <property type="match status" value="1"/>
</dbReference>
<dbReference type="PANTHER" id="PTHR13414:SF9">
    <property type="entry name" value="PROTON-COUPLED ZINC ANTIPORTER SLC30A9, MITOCHONDRIAL"/>
    <property type="match status" value="1"/>
</dbReference>
<evidence type="ECO:0000256" key="2">
    <source>
        <dbReference type="ARBA" id="ARBA00022448"/>
    </source>
</evidence>
<dbReference type="SUPFAM" id="SSF161111">
    <property type="entry name" value="Cation efflux protein transmembrane domain-like"/>
    <property type="match status" value="1"/>
</dbReference>
<dbReference type="PANTHER" id="PTHR13414">
    <property type="entry name" value="HUEL-CATION TRANSPORTER"/>
    <property type="match status" value="1"/>
</dbReference>
<evidence type="ECO:0000256" key="6">
    <source>
        <dbReference type="SAM" id="Phobius"/>
    </source>
</evidence>